<accession>A0A397VWS2</accession>
<dbReference type="Proteomes" id="UP000266673">
    <property type="component" value="Unassembled WGS sequence"/>
</dbReference>
<organism evidence="1 2">
    <name type="scientific">Gigaspora rosea</name>
    <dbReference type="NCBI Taxonomy" id="44941"/>
    <lineage>
        <taxon>Eukaryota</taxon>
        <taxon>Fungi</taxon>
        <taxon>Fungi incertae sedis</taxon>
        <taxon>Mucoromycota</taxon>
        <taxon>Glomeromycotina</taxon>
        <taxon>Glomeromycetes</taxon>
        <taxon>Diversisporales</taxon>
        <taxon>Gigasporaceae</taxon>
        <taxon>Gigaspora</taxon>
    </lineage>
</organism>
<reference evidence="1 2" key="1">
    <citation type="submission" date="2018-06" db="EMBL/GenBank/DDBJ databases">
        <title>Comparative genomics reveals the genomic features of Rhizophagus irregularis, R. cerebriforme, R. diaphanum and Gigaspora rosea, and their symbiotic lifestyle signature.</title>
        <authorList>
            <person name="Morin E."/>
            <person name="San Clemente H."/>
            <person name="Chen E.C.H."/>
            <person name="De La Providencia I."/>
            <person name="Hainaut M."/>
            <person name="Kuo A."/>
            <person name="Kohler A."/>
            <person name="Murat C."/>
            <person name="Tang N."/>
            <person name="Roy S."/>
            <person name="Loubradou J."/>
            <person name="Henrissat B."/>
            <person name="Grigoriev I.V."/>
            <person name="Corradi N."/>
            <person name="Roux C."/>
            <person name="Martin F.M."/>
        </authorList>
    </citation>
    <scope>NUCLEOTIDE SEQUENCE [LARGE SCALE GENOMIC DNA]</scope>
    <source>
        <strain evidence="1 2">DAOM 194757</strain>
    </source>
</reference>
<sequence length="339" mass="38823">MQDRRFNRPCFLIVRISCPLLHTFRSRVCLSPTYSIHKRSLISRSDFIVSPRNETGLLRISPSASKFLKEDLEALIIVFRPASSEDVVILAIDDEGKNKHLSTPNSNYSTLLKTFQDCSETMRNINKRKRFNVDDFKGIQDNHVKTFVAKLHDVIRNTMVAKGTDESTTDTLVSDTLIHVADMDVWLFKFRQHPFCEIVIGGKFVSVRPKFVVDKGQFALVVIEDKHFKNKKLTKRTNYREAQLAAEILACSSVNLREIYGNEYVDQKIFAIHIISTYFTFYHAVITGSYLEELDYGLLLPKNHSAVIKRWPSKNGVKEGLNIVEIGRRKAILIALAKL</sequence>
<comment type="caution">
    <text evidence="1">The sequence shown here is derived from an EMBL/GenBank/DDBJ whole genome shotgun (WGS) entry which is preliminary data.</text>
</comment>
<evidence type="ECO:0000313" key="1">
    <source>
        <dbReference type="EMBL" id="RIB25429.1"/>
    </source>
</evidence>
<evidence type="ECO:0000313" key="2">
    <source>
        <dbReference type="Proteomes" id="UP000266673"/>
    </source>
</evidence>
<name>A0A397VWS2_9GLOM</name>
<dbReference type="AlphaFoldDB" id="A0A397VWS2"/>
<gene>
    <name evidence="1" type="ORF">C2G38_2276259</name>
</gene>
<protein>
    <submittedName>
        <fullName evidence="1">Uncharacterized protein</fullName>
    </submittedName>
</protein>
<proteinExistence type="predicted"/>
<dbReference type="OrthoDB" id="2314504at2759"/>
<dbReference type="EMBL" id="QKWP01000175">
    <property type="protein sequence ID" value="RIB25429.1"/>
    <property type="molecule type" value="Genomic_DNA"/>
</dbReference>
<keyword evidence="2" id="KW-1185">Reference proteome</keyword>